<dbReference type="EMBL" id="BFEA01000313">
    <property type="protein sequence ID" value="GBG79203.1"/>
    <property type="molecule type" value="Genomic_DNA"/>
</dbReference>
<dbReference type="SMART" id="SM00343">
    <property type="entry name" value="ZnF_C2HC"/>
    <property type="match status" value="2"/>
</dbReference>
<gene>
    <name evidence="5" type="ORF">CBR_g28920</name>
</gene>
<dbReference type="Proteomes" id="UP000265515">
    <property type="component" value="Unassembled WGS sequence"/>
</dbReference>
<dbReference type="OrthoDB" id="4488294at2759"/>
<name>A0A388LAJ6_CHABU</name>
<feature type="domain" description="CCHC-type" evidence="4">
    <location>
        <begin position="589"/>
        <end position="603"/>
    </location>
</feature>
<feature type="region of interest" description="Disordered" evidence="3">
    <location>
        <begin position="1196"/>
        <end position="1286"/>
    </location>
</feature>
<organism evidence="5 6">
    <name type="scientific">Chara braunii</name>
    <name type="common">Braun's stonewort</name>
    <dbReference type="NCBI Taxonomy" id="69332"/>
    <lineage>
        <taxon>Eukaryota</taxon>
        <taxon>Viridiplantae</taxon>
        <taxon>Streptophyta</taxon>
        <taxon>Charophyceae</taxon>
        <taxon>Charales</taxon>
        <taxon>Characeae</taxon>
        <taxon>Chara</taxon>
    </lineage>
</organism>
<evidence type="ECO:0000313" key="5">
    <source>
        <dbReference type="EMBL" id="GBG79203.1"/>
    </source>
</evidence>
<dbReference type="Gramene" id="GBG79203">
    <property type="protein sequence ID" value="GBG79203"/>
    <property type="gene ID" value="CBR_g28920"/>
</dbReference>
<evidence type="ECO:0000256" key="1">
    <source>
        <dbReference type="PROSITE-ProRule" id="PRU00047"/>
    </source>
</evidence>
<evidence type="ECO:0000256" key="3">
    <source>
        <dbReference type="SAM" id="MobiDB-lite"/>
    </source>
</evidence>
<feature type="region of interest" description="Disordered" evidence="3">
    <location>
        <begin position="47"/>
        <end position="66"/>
    </location>
</feature>
<feature type="region of interest" description="Disordered" evidence="3">
    <location>
        <begin position="1544"/>
        <end position="1579"/>
    </location>
</feature>
<feature type="compositionally biased region" description="Basic and acidic residues" evidence="3">
    <location>
        <begin position="1239"/>
        <end position="1250"/>
    </location>
</feature>
<accession>A0A388LAJ6</accession>
<keyword evidence="2" id="KW-0175">Coiled coil</keyword>
<reference evidence="5 6" key="1">
    <citation type="journal article" date="2018" name="Cell">
        <title>The Chara Genome: Secondary Complexity and Implications for Plant Terrestrialization.</title>
        <authorList>
            <person name="Nishiyama T."/>
            <person name="Sakayama H."/>
            <person name="Vries J.D."/>
            <person name="Buschmann H."/>
            <person name="Saint-Marcoux D."/>
            <person name="Ullrich K.K."/>
            <person name="Haas F.B."/>
            <person name="Vanderstraeten L."/>
            <person name="Becker D."/>
            <person name="Lang D."/>
            <person name="Vosolsobe S."/>
            <person name="Rombauts S."/>
            <person name="Wilhelmsson P.K.I."/>
            <person name="Janitza P."/>
            <person name="Kern R."/>
            <person name="Heyl A."/>
            <person name="Rumpler F."/>
            <person name="Villalobos L.I.A.C."/>
            <person name="Clay J.M."/>
            <person name="Skokan R."/>
            <person name="Toyoda A."/>
            <person name="Suzuki Y."/>
            <person name="Kagoshima H."/>
            <person name="Schijlen E."/>
            <person name="Tajeshwar N."/>
            <person name="Catarino B."/>
            <person name="Hetherington A.J."/>
            <person name="Saltykova A."/>
            <person name="Bonnot C."/>
            <person name="Breuninger H."/>
            <person name="Symeonidi A."/>
            <person name="Radhakrishnan G.V."/>
            <person name="Van Nieuwerburgh F."/>
            <person name="Deforce D."/>
            <person name="Chang C."/>
            <person name="Karol K.G."/>
            <person name="Hedrich R."/>
            <person name="Ulvskov P."/>
            <person name="Glockner G."/>
            <person name="Delwiche C.F."/>
            <person name="Petrasek J."/>
            <person name="Van de Peer Y."/>
            <person name="Friml J."/>
            <person name="Beilby M."/>
            <person name="Dolan L."/>
            <person name="Kohara Y."/>
            <person name="Sugano S."/>
            <person name="Fujiyama A."/>
            <person name="Delaux P.-M."/>
            <person name="Quint M."/>
            <person name="TheiBen G."/>
            <person name="Hagemann M."/>
            <person name="Harholt J."/>
            <person name="Dunand C."/>
            <person name="Zachgo S."/>
            <person name="Langdale J."/>
            <person name="Maumus F."/>
            <person name="Straeten D.V.D."/>
            <person name="Gould S.B."/>
            <person name="Rensing S.A."/>
        </authorList>
    </citation>
    <scope>NUCLEOTIDE SEQUENCE [LARGE SCALE GENOMIC DNA]</scope>
    <source>
        <strain evidence="5 6">S276</strain>
    </source>
</reference>
<dbReference type="InterPro" id="IPR001878">
    <property type="entry name" value="Znf_CCHC"/>
</dbReference>
<feature type="coiled-coil region" evidence="2">
    <location>
        <begin position="1359"/>
        <end position="1397"/>
    </location>
</feature>
<protein>
    <recommendedName>
        <fullName evidence="4">CCHC-type domain-containing protein</fullName>
    </recommendedName>
</protein>
<dbReference type="GO" id="GO:0003676">
    <property type="term" value="F:nucleic acid binding"/>
    <property type="evidence" value="ECO:0007669"/>
    <property type="project" value="InterPro"/>
</dbReference>
<dbReference type="PROSITE" id="PS50158">
    <property type="entry name" value="ZF_CCHC"/>
    <property type="match status" value="1"/>
</dbReference>
<feature type="compositionally biased region" description="Polar residues" evidence="3">
    <location>
        <begin position="1558"/>
        <end position="1573"/>
    </location>
</feature>
<dbReference type="GO" id="GO:0008270">
    <property type="term" value="F:zinc ion binding"/>
    <property type="evidence" value="ECO:0007669"/>
    <property type="project" value="UniProtKB-KW"/>
</dbReference>
<evidence type="ECO:0000256" key="2">
    <source>
        <dbReference type="SAM" id="Coils"/>
    </source>
</evidence>
<sequence length="1603" mass="178495">MASNVVEEECGDVFGTVRGRASNEVGTFGQAADNDVDAIMPTVGLGKTADEVHGDGLPTDGGDGGVVSADGDVLPVEVRTPDFEGVDHDEKFLLVGGVIHLRGKKLLASEGDGVFAGWSLGVSAGVLDGGGVGGVMREMLGQYGSNGEVGGISGDIEVAGGIGDLEYGDRGDGVEEVGGGVLLEAAVEEGVVCAVEEGGAAVVTTVMKGLFPSSVVTRSDMDGMVAFVSSREAVTGLWKVLSVWRMAERSEVAVFAGGCSPARLPAMLSTESVRISNMLMEDAAMSGEEGVEDTTGTDVEDAAAAVAAAARWEFLVWRGGMWRDIEMSDTDGIKRGPAATPEDFVKALEKRELARLQVPKVDIFLFDGDGVSEWLELLEQVTSEASKLDKFKLMPRYVWWELRPEVRKVATSANGDWSKFKEEMQRRFKLGDGVLTKADQEMLSRNEFTTVRWYGQWVSFGPPGPWPGFNPYTPWPVSGQFGSYGGPQMSMASCGYSRPQAQQASQSRVNRNSLLRKGRRAIRAVVEAKAKDGDEAEGMVAVVEMEEEMRAVTPMKEEMRVGMTEGIKAANRVAEDMAEVELDWRNAICWHCGQKGHTIKFCRVWRSDENDGLMSTNYDGDIYDMYGKYIDPRTPGGTREEALRRANAPPPAAPPAAFRMWQEKEVYQDVRVEEVGESEEVEQGMKTDIVKEEPIVVEPDDEEEGGQIESRDTMERMEDRLAKIGRYQTKLTTLCEEVNKWRGELPFVLRVDPTALVGSLKNFAPSDPTIARWLTYIWMFDFELERIRENKNRADGLSRVDWDKSNRGVIEDTPPVDGFLDSAEDVRLHINSWSVVVGNYVTLGRRVWLAPPGHVRRPDLVLKPYIEEDSWGMPCVEWMMDLALANKYQLHEDLLTIENGAQQVEKHEKSVGGIYLLANALLQDEVVRNAGQSQEEGDNVIHEGEDDDFEEGEIKEAFRAEEYDGVYLELGMLLSCEMRERDASEKFLKMRPNFLVRDGLTPFGAAMPRRRGRAGSVETPLGVTRQRTQIRTRREDMPPLFRGGNIELFLFEFERHAQEFGWDGTRMLREVRGAGEWVDPIALLVRESLTWQAFERKMEGLHPSSVGRDGRPIRFDSVGRDGRPIRFDSTNLGEFIWAYDRYADGLNVTGEQRMGSFLLYVRRHIRSFVRSIVAPATNWGHCKKLLWNYYTPARQADERSMEKKRKEPEAAEKKTFEHGMTSGAQKEDERKEHRPHRYERREEQPDERTQRGGASGGSSAPPQPAQMDEDHSGEQPVELKNRKGEGVCTQKEDLPLLTEVWASFDKLMEAARRPREHHQEMGVQLVSTNLLSLRGLMKEGLAAAKASDQKVGERLTKVAQKAYGQRVDWEREIDTLKKELERQSKEVEAVKAEMVEVWAKNEAIRQVNQTFNKVNDVLRAYLQAQQVSFQAKEAEWEKRIKDLEASLTLGPEPAKPEERPPAEAMRIEAVPPMTQGETVGQQGIQESLGQAIVEAELRGDLKVCQESTTPQDMPLVAGLEDASGSWATGSGPEGRVGEQVAQTHDRAAYPTPPEVPQQEVTSKVMTTPSSVPSQGGDKMEQKKVGRCFYCKRGKHLVPQEPQG</sequence>
<keyword evidence="6" id="KW-1185">Reference proteome</keyword>
<evidence type="ECO:0000313" key="6">
    <source>
        <dbReference type="Proteomes" id="UP000265515"/>
    </source>
</evidence>
<keyword evidence="1" id="KW-0479">Metal-binding</keyword>
<keyword evidence="1" id="KW-0863">Zinc-finger</keyword>
<feature type="compositionally biased region" description="Basic and acidic residues" evidence="3">
    <location>
        <begin position="1196"/>
        <end position="1217"/>
    </location>
</feature>
<feature type="compositionally biased region" description="Basic and acidic residues" evidence="3">
    <location>
        <begin position="1268"/>
        <end position="1286"/>
    </location>
</feature>
<evidence type="ECO:0000259" key="4">
    <source>
        <dbReference type="PROSITE" id="PS50158"/>
    </source>
</evidence>
<proteinExistence type="predicted"/>
<keyword evidence="1" id="KW-0862">Zinc</keyword>
<comment type="caution">
    <text evidence="5">The sequence shown here is derived from an EMBL/GenBank/DDBJ whole genome shotgun (WGS) entry which is preliminary data.</text>
</comment>